<reference evidence="2 3" key="1">
    <citation type="submission" date="2024-07" db="EMBL/GenBank/DDBJ databases">
        <title>Section-level genome sequencing and comparative genomics of Aspergillus sections Usti and Cavernicolus.</title>
        <authorList>
            <consortium name="Lawrence Berkeley National Laboratory"/>
            <person name="Nybo J.L."/>
            <person name="Vesth T.C."/>
            <person name="Theobald S."/>
            <person name="Frisvad J.C."/>
            <person name="Larsen T.O."/>
            <person name="Kjaerboelling I."/>
            <person name="Rothschild-Mancinelli K."/>
            <person name="Lyhne E.K."/>
            <person name="Kogle M.E."/>
            <person name="Barry K."/>
            <person name="Clum A."/>
            <person name="Na H."/>
            <person name="Ledsgaard L."/>
            <person name="Lin J."/>
            <person name="Lipzen A."/>
            <person name="Kuo A."/>
            <person name="Riley R."/>
            <person name="Mondo S."/>
            <person name="Labutti K."/>
            <person name="Haridas S."/>
            <person name="Pangalinan J."/>
            <person name="Salamov A.A."/>
            <person name="Simmons B.A."/>
            <person name="Magnuson J.K."/>
            <person name="Chen J."/>
            <person name="Drula E."/>
            <person name="Henrissat B."/>
            <person name="Wiebenga A."/>
            <person name="Lubbers R.J."/>
            <person name="Gomes A.C."/>
            <person name="Makela M.R."/>
            <person name="Stajich J."/>
            <person name="Grigoriev I.V."/>
            <person name="Mortensen U.H."/>
            <person name="De Vries R.P."/>
            <person name="Baker S.E."/>
            <person name="Andersen M.R."/>
        </authorList>
    </citation>
    <scope>NUCLEOTIDE SEQUENCE [LARGE SCALE GENOMIC DNA]</scope>
    <source>
        <strain evidence="2 3">CBS 588.65</strain>
    </source>
</reference>
<organism evidence="2 3">
    <name type="scientific">Aspergillus granulosus</name>
    <dbReference type="NCBI Taxonomy" id="176169"/>
    <lineage>
        <taxon>Eukaryota</taxon>
        <taxon>Fungi</taxon>
        <taxon>Dikarya</taxon>
        <taxon>Ascomycota</taxon>
        <taxon>Pezizomycotina</taxon>
        <taxon>Eurotiomycetes</taxon>
        <taxon>Eurotiomycetidae</taxon>
        <taxon>Eurotiales</taxon>
        <taxon>Aspergillaceae</taxon>
        <taxon>Aspergillus</taxon>
        <taxon>Aspergillus subgen. Nidulantes</taxon>
    </lineage>
</organism>
<name>A0ABR4HBZ8_9EURO</name>
<evidence type="ECO:0000313" key="3">
    <source>
        <dbReference type="Proteomes" id="UP001610334"/>
    </source>
</evidence>
<evidence type="ECO:0000256" key="1">
    <source>
        <dbReference type="ARBA" id="ARBA00022801"/>
    </source>
</evidence>
<dbReference type="SUPFAM" id="SSF53649">
    <property type="entry name" value="Alkaline phosphatase-like"/>
    <property type="match status" value="1"/>
</dbReference>
<dbReference type="EMBL" id="JBFXLT010000043">
    <property type="protein sequence ID" value="KAL2813004.1"/>
    <property type="molecule type" value="Genomic_DNA"/>
</dbReference>
<dbReference type="InterPro" id="IPR017850">
    <property type="entry name" value="Alkaline_phosphatase_core_sf"/>
</dbReference>
<keyword evidence="1" id="KW-0378">Hydrolase</keyword>
<gene>
    <name evidence="2" type="ORF">BJX63DRAFT_421513</name>
</gene>
<proteinExistence type="predicted"/>
<dbReference type="InterPro" id="IPR007312">
    <property type="entry name" value="Phosphoesterase"/>
</dbReference>
<dbReference type="Pfam" id="PF04185">
    <property type="entry name" value="Phosphoesterase"/>
    <property type="match status" value="1"/>
</dbReference>
<sequence>MPMCSVISIGESHDFLDPDRAKECLAIHKPYGSPLETSYRFCPDSPTITTTEPPLAEIKQAQPTAEPLVWTSDVKGKAFDRFYQIWLENVRLLMLAVIQEYDNAASDPNQQWLASKGITLTNYYGTGHPSQPNYVAAASGDNYGMDNDDFHDIPANFSTVADLLNTKGISWEEYQEHMPYAGYQGFNYFNQVTYANDYMRKHNPLVSFDSISSNDTALSLIKNFTSFYDDLENKVLPQWAFITPNMTNDAHDTNVTYGSTWLRGFVSNLMNHTYFWDNTLLLLLTFDETTTYNVPTADKYDERTASSASFSAAPTIASVSANSDLPSLGRWDCGANIFQLVADKVEYMNWDIDNENLYINVSLPGPLSEGDCSDHPGNGVLKAVVDAYGAQTPTYNYSVPFPYDAPCGLNVGTKYSRNRTMYVSGVNATGVVGYNASPTATNTSLSSSSSSQDTNIGAASAIIIPNAASVVGILTAVISLL</sequence>
<keyword evidence="3" id="KW-1185">Reference proteome</keyword>
<accession>A0ABR4HBZ8</accession>
<protein>
    <submittedName>
        <fullName evidence="2">Phosphoesterase family-domain-containing protein</fullName>
    </submittedName>
</protein>
<dbReference type="PANTHER" id="PTHR31956">
    <property type="entry name" value="NON-SPECIFIC PHOSPHOLIPASE C4-RELATED"/>
    <property type="match status" value="1"/>
</dbReference>
<comment type="caution">
    <text evidence="2">The sequence shown here is derived from an EMBL/GenBank/DDBJ whole genome shotgun (WGS) entry which is preliminary data.</text>
</comment>
<dbReference type="PANTHER" id="PTHR31956:SF8">
    <property type="entry name" value="ACID PHOSPHATASE PHOA (AFU_ORTHOLOGUE AFUA_1G03570)"/>
    <property type="match status" value="1"/>
</dbReference>
<dbReference type="Proteomes" id="UP001610334">
    <property type="component" value="Unassembled WGS sequence"/>
</dbReference>
<evidence type="ECO:0000313" key="2">
    <source>
        <dbReference type="EMBL" id="KAL2813004.1"/>
    </source>
</evidence>